<evidence type="ECO:0000256" key="2">
    <source>
        <dbReference type="ARBA" id="ARBA00022485"/>
    </source>
</evidence>
<dbReference type="Pfam" id="PF04055">
    <property type="entry name" value="Radical_SAM"/>
    <property type="match status" value="1"/>
</dbReference>
<evidence type="ECO:0000259" key="7">
    <source>
        <dbReference type="PROSITE" id="PS51918"/>
    </source>
</evidence>
<keyword evidence="6" id="KW-0411">Iron-sulfur</keyword>
<dbReference type="EMBL" id="JBHSGD010000008">
    <property type="protein sequence ID" value="MFC4653240.1"/>
    <property type="molecule type" value="Genomic_DNA"/>
</dbReference>
<evidence type="ECO:0000256" key="5">
    <source>
        <dbReference type="ARBA" id="ARBA00023004"/>
    </source>
</evidence>
<dbReference type="InterPro" id="IPR023885">
    <property type="entry name" value="4Fe4S-binding_SPASM_dom"/>
</dbReference>
<dbReference type="SFLD" id="SFLDG01386">
    <property type="entry name" value="main_SPASM_domain-containing"/>
    <property type="match status" value="1"/>
</dbReference>
<dbReference type="InterPro" id="IPR013785">
    <property type="entry name" value="Aldolase_TIM"/>
</dbReference>
<dbReference type="InterPro" id="IPR050377">
    <property type="entry name" value="Radical_SAM_PqqE_MftC-like"/>
</dbReference>
<dbReference type="InterPro" id="IPR007197">
    <property type="entry name" value="rSAM"/>
</dbReference>
<evidence type="ECO:0000313" key="9">
    <source>
        <dbReference type="Proteomes" id="UP001595987"/>
    </source>
</evidence>
<reference evidence="9" key="1">
    <citation type="journal article" date="2019" name="Int. J. Syst. Evol. Microbiol.">
        <title>The Global Catalogue of Microorganisms (GCM) 10K type strain sequencing project: providing services to taxonomists for standard genome sequencing and annotation.</title>
        <authorList>
            <consortium name="The Broad Institute Genomics Platform"/>
            <consortium name="The Broad Institute Genome Sequencing Center for Infectious Disease"/>
            <person name="Wu L."/>
            <person name="Ma J."/>
        </authorList>
    </citation>
    <scope>NUCLEOTIDE SEQUENCE [LARGE SCALE GENOMIC DNA]</scope>
    <source>
        <strain evidence="9">CCUG 63287</strain>
    </source>
</reference>
<accession>A0ABV9JIG3</accession>
<keyword evidence="5" id="KW-0408">Iron</keyword>
<evidence type="ECO:0000256" key="6">
    <source>
        <dbReference type="ARBA" id="ARBA00023014"/>
    </source>
</evidence>
<evidence type="ECO:0000256" key="4">
    <source>
        <dbReference type="ARBA" id="ARBA00022723"/>
    </source>
</evidence>
<dbReference type="SFLD" id="SFLDS00029">
    <property type="entry name" value="Radical_SAM"/>
    <property type="match status" value="1"/>
</dbReference>
<dbReference type="PIRSF" id="PIRSF037420">
    <property type="entry name" value="PQQ_syn_pqqE"/>
    <property type="match status" value="1"/>
</dbReference>
<gene>
    <name evidence="8" type="ORF">ACFO26_10020</name>
</gene>
<dbReference type="PANTHER" id="PTHR11228:SF7">
    <property type="entry name" value="PQQA PEPTIDE CYCLASE"/>
    <property type="match status" value="1"/>
</dbReference>
<protein>
    <submittedName>
        <fullName evidence="8">Radical SAM/SPASM domain-containing protein</fullName>
    </submittedName>
</protein>
<organism evidence="8 9">
    <name type="scientific">Lactococcus nasutitermitis</name>
    <dbReference type="NCBI Taxonomy" id="1652957"/>
    <lineage>
        <taxon>Bacteria</taxon>
        <taxon>Bacillati</taxon>
        <taxon>Bacillota</taxon>
        <taxon>Bacilli</taxon>
        <taxon>Lactobacillales</taxon>
        <taxon>Streptococcaceae</taxon>
        <taxon>Lactococcus</taxon>
    </lineage>
</organism>
<dbReference type="SUPFAM" id="SSF102114">
    <property type="entry name" value="Radical SAM enzymes"/>
    <property type="match status" value="1"/>
</dbReference>
<dbReference type="InterPro" id="IPR058240">
    <property type="entry name" value="rSAM_sf"/>
</dbReference>
<evidence type="ECO:0000256" key="1">
    <source>
        <dbReference type="ARBA" id="ARBA00001966"/>
    </source>
</evidence>
<evidence type="ECO:0000256" key="3">
    <source>
        <dbReference type="ARBA" id="ARBA00022691"/>
    </source>
</evidence>
<dbReference type="PANTHER" id="PTHR11228">
    <property type="entry name" value="RADICAL SAM DOMAIN PROTEIN"/>
    <property type="match status" value="1"/>
</dbReference>
<keyword evidence="4" id="KW-0479">Metal-binding</keyword>
<name>A0ABV9JIG3_9LACT</name>
<dbReference type="PROSITE" id="PS51918">
    <property type="entry name" value="RADICAL_SAM"/>
    <property type="match status" value="1"/>
</dbReference>
<comment type="caution">
    <text evidence="8">The sequence shown here is derived from an EMBL/GenBank/DDBJ whole genome shotgun (WGS) entry which is preliminary data.</text>
</comment>
<dbReference type="CDD" id="cd01335">
    <property type="entry name" value="Radical_SAM"/>
    <property type="match status" value="1"/>
</dbReference>
<dbReference type="Proteomes" id="UP001595987">
    <property type="component" value="Unassembled WGS sequence"/>
</dbReference>
<dbReference type="Gene3D" id="3.20.20.70">
    <property type="entry name" value="Aldolase class I"/>
    <property type="match status" value="1"/>
</dbReference>
<keyword evidence="2" id="KW-0004">4Fe-4S</keyword>
<evidence type="ECO:0000313" key="8">
    <source>
        <dbReference type="EMBL" id="MFC4653240.1"/>
    </source>
</evidence>
<dbReference type="SFLD" id="SFLDG01067">
    <property type="entry name" value="SPASM/twitch_domain_containing"/>
    <property type="match status" value="1"/>
</dbReference>
<keyword evidence="3" id="KW-0949">S-adenosyl-L-methionine</keyword>
<feature type="domain" description="Radical SAM core" evidence="7">
    <location>
        <begin position="12"/>
        <end position="219"/>
    </location>
</feature>
<comment type="cofactor">
    <cofactor evidence="1">
        <name>[4Fe-4S] cluster</name>
        <dbReference type="ChEBI" id="CHEBI:49883"/>
    </cofactor>
</comment>
<proteinExistence type="predicted"/>
<dbReference type="Pfam" id="PF13186">
    <property type="entry name" value="SPASM"/>
    <property type="match status" value="1"/>
</dbReference>
<keyword evidence="9" id="KW-1185">Reference proteome</keyword>
<dbReference type="InterPro" id="IPR017200">
    <property type="entry name" value="PqqE-like"/>
</dbReference>
<sequence>MKKDLYELASENKTLLSATIELTTRCNWRCKHCYIPEYTQKGLSAKELDKLFDDLRRMGTFELVFTGGEIFMRKDAMEIIENARAHFFDVKLFTNVSLLDEEKIKRLAKIHISQISCTLFSLQEEIHDHITTVKGSLHATLKNLALLKKYGISVEVKQILMNINQDCLEEIVAYCSESGFKHLATTNIFYQTDGQTKPANYRVDNNYLQDKLVQIDEIRNFMCFSKNDSMYVCNATRCSCTIEANGNYLACNNLNLPLDNILDTSIHDIWKDNVVLQKIQAKKQKDLGFCNACSVKEYCARCSRIALLEDKDLWGCSTSSKILAKVRFDNKDKYDNLEKINHLC</sequence>